<name>A0ABR7AYC3_9PSED</name>
<sequence length="168" mass="18886">MPISTVSDIEIRRFEPADQQGVIDVILPIQREEFGIAISAEDQPDLQAIPDFYQVGNGDFWVAKHQGQVIGTIGLKDIGAQQTALRKMFVAAPFRGREFGVAAQVLSTLLEDAWQRGVQEIYLGTTDKFLAAHRFYEKHGFVEVAKEDLPESFPVMKVDSKFYVLRRG</sequence>
<dbReference type="Proteomes" id="UP000651852">
    <property type="component" value="Unassembled WGS sequence"/>
</dbReference>
<dbReference type="SUPFAM" id="SSF55729">
    <property type="entry name" value="Acyl-CoA N-acyltransferases (Nat)"/>
    <property type="match status" value="1"/>
</dbReference>
<gene>
    <name evidence="3" type="ORF">H8S59_09095</name>
</gene>
<keyword evidence="4" id="KW-1185">Reference proteome</keyword>
<dbReference type="EMBL" id="JACONW010000031">
    <property type="protein sequence ID" value="MBC3949923.1"/>
    <property type="molecule type" value="Genomic_DNA"/>
</dbReference>
<organism evidence="3 4">
    <name type="scientific">Pseudomonas folii</name>
    <dbReference type="NCBI Taxonomy" id="2762593"/>
    <lineage>
        <taxon>Bacteria</taxon>
        <taxon>Pseudomonadati</taxon>
        <taxon>Pseudomonadota</taxon>
        <taxon>Gammaproteobacteria</taxon>
        <taxon>Pseudomonadales</taxon>
        <taxon>Pseudomonadaceae</taxon>
        <taxon>Pseudomonas</taxon>
    </lineage>
</organism>
<dbReference type="PROSITE" id="PS51186">
    <property type="entry name" value="GNAT"/>
    <property type="match status" value="1"/>
</dbReference>
<dbReference type="InterPro" id="IPR016181">
    <property type="entry name" value="Acyl_CoA_acyltransferase"/>
</dbReference>
<reference evidence="3 4" key="1">
    <citation type="submission" date="2020-08" db="EMBL/GenBank/DDBJ databases">
        <title>Putative novel bacterial strains isolated from necrotic wheat leaf tissues caused by Xanthomonas translucens.</title>
        <authorList>
            <person name="Tambong J.T."/>
        </authorList>
    </citation>
    <scope>NUCLEOTIDE SEQUENCE [LARGE SCALE GENOMIC DNA]</scope>
    <source>
        <strain evidence="3 4">DOAB 1069</strain>
    </source>
</reference>
<dbReference type="CDD" id="cd04301">
    <property type="entry name" value="NAT_SF"/>
    <property type="match status" value="1"/>
</dbReference>
<proteinExistence type="predicted"/>
<dbReference type="Pfam" id="PF00583">
    <property type="entry name" value="Acetyltransf_1"/>
    <property type="match status" value="1"/>
</dbReference>
<accession>A0ABR7AYC3</accession>
<dbReference type="InterPro" id="IPR000182">
    <property type="entry name" value="GNAT_dom"/>
</dbReference>
<evidence type="ECO:0000313" key="4">
    <source>
        <dbReference type="Proteomes" id="UP000651852"/>
    </source>
</evidence>
<dbReference type="InterPro" id="IPR050769">
    <property type="entry name" value="NAT_camello-type"/>
</dbReference>
<dbReference type="PANTHER" id="PTHR13947:SF37">
    <property type="entry name" value="LD18367P"/>
    <property type="match status" value="1"/>
</dbReference>
<comment type="caution">
    <text evidence="3">The sequence shown here is derived from an EMBL/GenBank/DDBJ whole genome shotgun (WGS) entry which is preliminary data.</text>
</comment>
<dbReference type="PANTHER" id="PTHR13947">
    <property type="entry name" value="GNAT FAMILY N-ACETYLTRANSFERASE"/>
    <property type="match status" value="1"/>
</dbReference>
<evidence type="ECO:0000313" key="3">
    <source>
        <dbReference type="EMBL" id="MBC3949923.1"/>
    </source>
</evidence>
<evidence type="ECO:0000256" key="1">
    <source>
        <dbReference type="ARBA" id="ARBA00022679"/>
    </source>
</evidence>
<evidence type="ECO:0000259" key="2">
    <source>
        <dbReference type="PROSITE" id="PS51186"/>
    </source>
</evidence>
<dbReference type="Gene3D" id="3.40.630.30">
    <property type="match status" value="1"/>
</dbReference>
<feature type="domain" description="N-acetyltransferase" evidence="2">
    <location>
        <begin position="9"/>
        <end position="164"/>
    </location>
</feature>
<keyword evidence="1" id="KW-0808">Transferase</keyword>
<protein>
    <submittedName>
        <fullName evidence="3">GNAT family N-acetyltransferase</fullName>
    </submittedName>
</protein>